<dbReference type="SMART" id="SM00448">
    <property type="entry name" value="REC"/>
    <property type="match status" value="1"/>
</dbReference>
<dbReference type="GO" id="GO:0000160">
    <property type="term" value="P:phosphorelay signal transduction system"/>
    <property type="evidence" value="ECO:0007669"/>
    <property type="project" value="InterPro"/>
</dbReference>
<evidence type="ECO:0000256" key="1">
    <source>
        <dbReference type="PROSITE-ProRule" id="PRU00169"/>
    </source>
</evidence>
<dbReference type="InterPro" id="IPR001789">
    <property type="entry name" value="Sig_transdc_resp-reg_receiver"/>
</dbReference>
<comment type="caution">
    <text evidence="4">The sequence shown here is derived from an EMBL/GenBank/DDBJ whole genome shotgun (WGS) entry which is preliminary data.</text>
</comment>
<proteinExistence type="predicted"/>
<organism evidence="4 6">
    <name type="scientific">Duganella lactea</name>
    <dbReference type="NCBI Taxonomy" id="2692173"/>
    <lineage>
        <taxon>Bacteria</taxon>
        <taxon>Pseudomonadati</taxon>
        <taxon>Pseudomonadota</taxon>
        <taxon>Betaproteobacteria</taxon>
        <taxon>Burkholderiales</taxon>
        <taxon>Oxalobacteraceae</taxon>
        <taxon>Telluria group</taxon>
        <taxon>Duganella</taxon>
    </lineage>
</organism>
<evidence type="ECO:0000313" key="3">
    <source>
        <dbReference type="EMBL" id="MYM35058.1"/>
    </source>
</evidence>
<dbReference type="Pfam" id="PF00072">
    <property type="entry name" value="Response_reg"/>
    <property type="match status" value="1"/>
</dbReference>
<dbReference type="AlphaFoldDB" id="A0A6L8MDQ9"/>
<dbReference type="SUPFAM" id="SSF52172">
    <property type="entry name" value="CheY-like"/>
    <property type="match status" value="1"/>
</dbReference>
<sequence length="141" mass="15872">MRRLFRALLVEDNPGDVELTRDTLEASKVRIDITVAIDGQQALQMLRREPPYADYALPDLIFLDLNLPKISGREVLAEIKQQAELRAIPVVVLTSSDAELDIVKSYDVGANCYLTKPVGLEAFQSIVRSVENFWFTLVKLP</sequence>
<dbReference type="Gene3D" id="3.40.50.2300">
    <property type="match status" value="1"/>
</dbReference>
<dbReference type="RefSeq" id="WP_160990448.1">
    <property type="nucleotide sequence ID" value="NZ_WWCO01000007.1"/>
</dbReference>
<dbReference type="PROSITE" id="PS50110">
    <property type="entry name" value="RESPONSE_REGULATORY"/>
    <property type="match status" value="1"/>
</dbReference>
<name>A0A6L8MDQ9_9BURK</name>
<dbReference type="InterPro" id="IPR011006">
    <property type="entry name" value="CheY-like_superfamily"/>
</dbReference>
<feature type="domain" description="Response regulatory" evidence="2">
    <location>
        <begin position="6"/>
        <end position="131"/>
    </location>
</feature>
<keyword evidence="5" id="KW-1185">Reference proteome</keyword>
<reference evidence="5 6" key="1">
    <citation type="submission" date="2019-12" db="EMBL/GenBank/DDBJ databases">
        <title>Novel species isolated from a subtropical stream in China.</title>
        <authorList>
            <person name="Lu H."/>
        </authorList>
    </citation>
    <scope>NUCLEOTIDE SEQUENCE [LARGE SCALE GENOMIC DNA]</scope>
    <source>
        <strain evidence="4 6">FT50W</strain>
        <strain evidence="3 5">FT94W</strain>
    </source>
</reference>
<dbReference type="Proteomes" id="UP000474565">
    <property type="component" value="Unassembled WGS sequence"/>
</dbReference>
<evidence type="ECO:0000313" key="6">
    <source>
        <dbReference type="Proteomes" id="UP000474565"/>
    </source>
</evidence>
<protein>
    <submittedName>
        <fullName evidence="4">Response regulator</fullName>
    </submittedName>
</protein>
<dbReference type="PANTHER" id="PTHR44520:SF2">
    <property type="entry name" value="RESPONSE REGULATOR RCP1"/>
    <property type="match status" value="1"/>
</dbReference>
<dbReference type="PANTHER" id="PTHR44520">
    <property type="entry name" value="RESPONSE REGULATOR RCP1-RELATED"/>
    <property type="match status" value="1"/>
</dbReference>
<dbReference type="Proteomes" id="UP000449678">
    <property type="component" value="Unassembled WGS sequence"/>
</dbReference>
<feature type="modified residue" description="4-aspartylphosphate" evidence="1">
    <location>
        <position position="64"/>
    </location>
</feature>
<dbReference type="InterPro" id="IPR052893">
    <property type="entry name" value="TCS_response_regulator"/>
</dbReference>
<accession>A0A6L8MDQ9</accession>
<dbReference type="CDD" id="cd17557">
    <property type="entry name" value="REC_Rcp-like"/>
    <property type="match status" value="1"/>
</dbReference>
<evidence type="ECO:0000313" key="5">
    <source>
        <dbReference type="Proteomes" id="UP000449678"/>
    </source>
</evidence>
<dbReference type="EMBL" id="WWCP01000002">
    <property type="protein sequence ID" value="MYM80883.1"/>
    <property type="molecule type" value="Genomic_DNA"/>
</dbReference>
<evidence type="ECO:0000313" key="4">
    <source>
        <dbReference type="EMBL" id="MYM80883.1"/>
    </source>
</evidence>
<keyword evidence="1" id="KW-0597">Phosphoprotein</keyword>
<gene>
    <name evidence="3" type="ORF">GTP38_12005</name>
    <name evidence="4" type="ORF">GTP44_02760</name>
</gene>
<evidence type="ECO:0000259" key="2">
    <source>
        <dbReference type="PROSITE" id="PS50110"/>
    </source>
</evidence>
<dbReference type="EMBL" id="WWCO01000007">
    <property type="protein sequence ID" value="MYM35058.1"/>
    <property type="molecule type" value="Genomic_DNA"/>
</dbReference>